<dbReference type="Proteomes" id="UP000535589">
    <property type="component" value="Unassembled WGS sequence"/>
</dbReference>
<sequence length="63" mass="7124">MAQTMHLDSLAMTSQEPKKSYAVNIKGLVVHILDILFTEAPSVPRHYSDNLSSHMQRDIGLMR</sequence>
<organism evidence="1 2">
    <name type="scientific">Vibrio agarilyticus</name>
    <dbReference type="NCBI Taxonomy" id="2726741"/>
    <lineage>
        <taxon>Bacteria</taxon>
        <taxon>Pseudomonadati</taxon>
        <taxon>Pseudomonadota</taxon>
        <taxon>Gammaproteobacteria</taxon>
        <taxon>Vibrionales</taxon>
        <taxon>Vibrionaceae</taxon>
        <taxon>Vibrio</taxon>
    </lineage>
</organism>
<evidence type="ECO:0000313" key="2">
    <source>
        <dbReference type="Proteomes" id="UP000535589"/>
    </source>
</evidence>
<dbReference type="AlphaFoldDB" id="A0A7X8YGR9"/>
<dbReference type="EMBL" id="JABAIK010000009">
    <property type="protein sequence ID" value="NLS13313.1"/>
    <property type="molecule type" value="Genomic_DNA"/>
</dbReference>
<comment type="caution">
    <text evidence="1">The sequence shown here is derived from an EMBL/GenBank/DDBJ whole genome shotgun (WGS) entry which is preliminary data.</text>
</comment>
<accession>A0A7X8YGR9</accession>
<gene>
    <name evidence="1" type="ORF">HGP28_10460</name>
</gene>
<reference evidence="1 2" key="1">
    <citation type="submission" date="2020-04" db="EMBL/GenBank/DDBJ databases">
        <title>Vibrio sp. SM6, a novel species isolated from seawater.</title>
        <authorList>
            <person name="Wang X."/>
        </authorList>
    </citation>
    <scope>NUCLEOTIDE SEQUENCE [LARGE SCALE GENOMIC DNA]</scope>
    <source>
        <strain evidence="1 2">SM6</strain>
    </source>
</reference>
<name>A0A7X8YGR9_9VIBR</name>
<keyword evidence="2" id="KW-1185">Reference proteome</keyword>
<dbReference type="RefSeq" id="WP_168836408.1">
    <property type="nucleotide sequence ID" value="NZ_JABAIK010000009.1"/>
</dbReference>
<protein>
    <submittedName>
        <fullName evidence="1">Uncharacterized protein</fullName>
    </submittedName>
</protein>
<evidence type="ECO:0000313" key="1">
    <source>
        <dbReference type="EMBL" id="NLS13313.1"/>
    </source>
</evidence>
<proteinExistence type="predicted"/>